<dbReference type="OrthoDB" id="10072198at2759"/>
<dbReference type="PANTHER" id="PTHR46670:SF3">
    <property type="entry name" value="ENDONUCLEASE_EXONUCLEASE_PHOSPHATASE DOMAIN-CONTAINING PROTEIN"/>
    <property type="match status" value="1"/>
</dbReference>
<organism evidence="1">
    <name type="scientific">Capitella teleta</name>
    <name type="common">Polychaete worm</name>
    <dbReference type="NCBI Taxonomy" id="283909"/>
    <lineage>
        <taxon>Eukaryota</taxon>
        <taxon>Metazoa</taxon>
        <taxon>Spiralia</taxon>
        <taxon>Lophotrochozoa</taxon>
        <taxon>Annelida</taxon>
        <taxon>Polychaeta</taxon>
        <taxon>Sedentaria</taxon>
        <taxon>Scolecida</taxon>
        <taxon>Capitellidae</taxon>
        <taxon>Capitella</taxon>
    </lineage>
</organism>
<reference evidence="1 3" key="2">
    <citation type="journal article" date="2013" name="Nature">
        <title>Insights into bilaterian evolution from three spiralian genomes.</title>
        <authorList>
            <person name="Simakov O."/>
            <person name="Marletaz F."/>
            <person name="Cho S.J."/>
            <person name="Edsinger-Gonzales E."/>
            <person name="Havlak P."/>
            <person name="Hellsten U."/>
            <person name="Kuo D.H."/>
            <person name="Larsson T."/>
            <person name="Lv J."/>
            <person name="Arendt D."/>
            <person name="Savage R."/>
            <person name="Osoegawa K."/>
            <person name="de Jong P."/>
            <person name="Grimwood J."/>
            <person name="Chapman J.A."/>
            <person name="Shapiro H."/>
            <person name="Aerts A."/>
            <person name="Otillar R.P."/>
            <person name="Terry A.Y."/>
            <person name="Boore J.L."/>
            <person name="Grigoriev I.V."/>
            <person name="Lindberg D.R."/>
            <person name="Seaver E.C."/>
            <person name="Weisblat D.A."/>
            <person name="Putnam N.H."/>
            <person name="Rokhsar D.S."/>
        </authorList>
    </citation>
    <scope>NUCLEOTIDE SEQUENCE</scope>
    <source>
        <strain evidence="1 3">I ESC-2004</strain>
    </source>
</reference>
<dbReference type="EnsemblMetazoa" id="CapteT221035">
    <property type="protein sequence ID" value="CapteP221035"/>
    <property type="gene ID" value="CapteG221035"/>
</dbReference>
<dbReference type="AlphaFoldDB" id="R7TV76"/>
<dbReference type="Gene3D" id="3.60.10.10">
    <property type="entry name" value="Endonuclease/exonuclease/phosphatase"/>
    <property type="match status" value="1"/>
</dbReference>
<accession>R7TV76</accession>
<gene>
    <name evidence="1" type="ORF">CAPTEDRAFT_221035</name>
</gene>
<evidence type="ECO:0000313" key="2">
    <source>
        <dbReference type="EnsemblMetazoa" id="CapteP221035"/>
    </source>
</evidence>
<sequence length="313" mass="34749">MKQVQNGKEIQLVGRQGSEAAATAEEAIFGFPFWSTVQKGSLFAPDFAAEKQSQGCSCTSHSSSSPDGAAILRAGDRRSFAEVVTAVKTALQDDRSRREVVIAQMPEKKMKTLSMTFAPRRHSMPGKVGEARKNGNGDVKCLRFRPCRSREEQARYKDLSTKVRGLNQEVKDSGVDSTVHQFMEEFGDYLSSVMSSAGQLLIVGDFNFHLNEPDDRDARTCTELMTSFSLQQRVHGPTHRSGHTLDLVLTHLDDNLIGVSSQFRRSWFSRALAGVRHTQYEEATTSTENPSIQEAKDTVEGLTEDCTHYLAHL</sequence>
<reference evidence="2" key="3">
    <citation type="submission" date="2015-06" db="UniProtKB">
        <authorList>
            <consortium name="EnsemblMetazoa"/>
        </authorList>
    </citation>
    <scope>IDENTIFICATION</scope>
</reference>
<keyword evidence="3" id="KW-1185">Reference proteome</keyword>
<dbReference type="Proteomes" id="UP000014760">
    <property type="component" value="Unassembled WGS sequence"/>
</dbReference>
<reference evidence="3" key="1">
    <citation type="submission" date="2012-12" db="EMBL/GenBank/DDBJ databases">
        <authorList>
            <person name="Hellsten U."/>
            <person name="Grimwood J."/>
            <person name="Chapman J.A."/>
            <person name="Shapiro H."/>
            <person name="Aerts A."/>
            <person name="Otillar R.P."/>
            <person name="Terry A.Y."/>
            <person name="Boore J.L."/>
            <person name="Simakov O."/>
            <person name="Marletaz F."/>
            <person name="Cho S.-J."/>
            <person name="Edsinger-Gonzales E."/>
            <person name="Havlak P."/>
            <person name="Kuo D.-H."/>
            <person name="Larsson T."/>
            <person name="Lv J."/>
            <person name="Arendt D."/>
            <person name="Savage R."/>
            <person name="Osoegawa K."/>
            <person name="de Jong P."/>
            <person name="Lindberg D.R."/>
            <person name="Seaver E.C."/>
            <person name="Weisblat D.A."/>
            <person name="Putnam N.H."/>
            <person name="Grigoriev I.V."/>
            <person name="Rokhsar D.S."/>
        </authorList>
    </citation>
    <scope>NUCLEOTIDE SEQUENCE</scope>
    <source>
        <strain evidence="3">I ESC-2004</strain>
    </source>
</reference>
<proteinExistence type="predicted"/>
<name>R7TV76_CAPTE</name>
<dbReference type="PANTHER" id="PTHR46670">
    <property type="entry name" value="ENDO/EXONUCLEASE/PHOSPHATASE DOMAIN-CONTAINING PROTEIN"/>
    <property type="match status" value="1"/>
</dbReference>
<evidence type="ECO:0008006" key="4">
    <source>
        <dbReference type="Google" id="ProtNLM"/>
    </source>
</evidence>
<evidence type="ECO:0000313" key="3">
    <source>
        <dbReference type="Proteomes" id="UP000014760"/>
    </source>
</evidence>
<dbReference type="EMBL" id="AMQN01012079">
    <property type="status" value="NOT_ANNOTATED_CDS"/>
    <property type="molecule type" value="Genomic_DNA"/>
</dbReference>
<evidence type="ECO:0000313" key="1">
    <source>
        <dbReference type="EMBL" id="ELT94910.1"/>
    </source>
</evidence>
<protein>
    <recommendedName>
        <fullName evidence="4">Endonuclease/exonuclease/phosphatase domain-containing protein</fullName>
    </recommendedName>
</protein>
<dbReference type="HOGENOM" id="CLU_889191_0_0_1"/>
<dbReference type="SUPFAM" id="SSF56219">
    <property type="entry name" value="DNase I-like"/>
    <property type="match status" value="1"/>
</dbReference>
<dbReference type="InterPro" id="IPR036691">
    <property type="entry name" value="Endo/exonu/phosph_ase_sf"/>
</dbReference>
<dbReference type="EMBL" id="KB309282">
    <property type="protein sequence ID" value="ELT94910.1"/>
    <property type="molecule type" value="Genomic_DNA"/>
</dbReference>